<dbReference type="PANTHER" id="PTHR21064:SF6">
    <property type="entry name" value="AMINOGLYCOSIDE PHOSPHOTRANSFERASE DOMAIN-CONTAINING PROTEIN"/>
    <property type="match status" value="1"/>
</dbReference>
<sequence>MAVYTHLGAEQLAGLIGEFDVGALRSAKGIAEGVQNSNWLIETTGHDGAGARFILTMYEERTEVSELPFFLGLMDHLSARGCPVPATIHDRAGAAFRRLDGKPVALIEFLSGVSVSEPTAGQARAVGEALARVHLAGQDFAMRRANNLGPEGWRRLIDGCGPGGLDGIDPALGALVGAELADLLAQWPADLPGSVIHADLFPDNVLMIDDTVCGLIDFYFACTDIIAYDLAVTHAAWCFDATGTRFAPDLSAALLAGYEAVRLLSPAERSALPLLARGAAMRFLASRAYDWLHTPSDAFVTRKDPLAFARRLSFYRDNPGVFA</sequence>
<dbReference type="AlphaFoldDB" id="A0A7X1KBA4"/>
<evidence type="ECO:0000256" key="4">
    <source>
        <dbReference type="ARBA" id="ARBA00022741"/>
    </source>
</evidence>
<keyword evidence="5 8" id="KW-0418">Kinase</keyword>
<evidence type="ECO:0000313" key="12">
    <source>
        <dbReference type="Proteomes" id="UP000520156"/>
    </source>
</evidence>
<dbReference type="PANTHER" id="PTHR21064">
    <property type="entry name" value="AMINOGLYCOSIDE PHOSPHOTRANSFERASE DOMAIN-CONTAINING PROTEIN-RELATED"/>
    <property type="match status" value="1"/>
</dbReference>
<feature type="domain" description="Aminoglycoside phosphotransferase" evidence="10">
    <location>
        <begin position="27"/>
        <end position="264"/>
    </location>
</feature>
<evidence type="ECO:0000256" key="5">
    <source>
        <dbReference type="ARBA" id="ARBA00022777"/>
    </source>
</evidence>
<keyword evidence="2 8" id="KW-0808">Transferase</keyword>
<proteinExistence type="inferred from homology"/>
<dbReference type="Gene3D" id="3.90.1200.10">
    <property type="match status" value="1"/>
</dbReference>
<name>A0A7X1KBA4_9SPHN</name>
<gene>
    <name evidence="8 11" type="primary">thrB</name>
    <name evidence="11" type="ORF">H7F49_04450</name>
</gene>
<evidence type="ECO:0000256" key="6">
    <source>
        <dbReference type="ARBA" id="ARBA00022840"/>
    </source>
</evidence>
<evidence type="ECO:0000259" key="10">
    <source>
        <dbReference type="Pfam" id="PF01636"/>
    </source>
</evidence>
<dbReference type="InterPro" id="IPR050249">
    <property type="entry name" value="Pseudomonas-type_ThrB"/>
</dbReference>
<dbReference type="InterPro" id="IPR002575">
    <property type="entry name" value="Aminoglycoside_PTrfase"/>
</dbReference>
<comment type="pathway">
    <text evidence="8">Amino-acid biosynthesis; L-threonine biosynthesis; L-threonine from L-aspartate: step 4/5.</text>
</comment>
<dbReference type="Proteomes" id="UP000520156">
    <property type="component" value="Unassembled WGS sequence"/>
</dbReference>
<keyword evidence="12" id="KW-1185">Reference proteome</keyword>
<dbReference type="HAMAP" id="MF_00301">
    <property type="entry name" value="Homoser_kinase_2"/>
    <property type="match status" value="1"/>
</dbReference>
<dbReference type="NCBIfam" id="NF003558">
    <property type="entry name" value="PRK05231.1"/>
    <property type="match status" value="1"/>
</dbReference>
<dbReference type="UniPathway" id="UPA00050">
    <property type="reaction ID" value="UER00064"/>
</dbReference>
<evidence type="ECO:0000256" key="8">
    <source>
        <dbReference type="HAMAP-Rule" id="MF_00301"/>
    </source>
</evidence>
<comment type="caution">
    <text evidence="11">The sequence shown here is derived from an EMBL/GenBank/DDBJ whole genome shotgun (WGS) entry which is preliminary data.</text>
</comment>
<dbReference type="GO" id="GO:0004413">
    <property type="term" value="F:homoserine kinase activity"/>
    <property type="evidence" value="ECO:0007669"/>
    <property type="project" value="UniProtKB-UniRule"/>
</dbReference>
<evidence type="ECO:0000313" key="11">
    <source>
        <dbReference type="EMBL" id="MBC2650945.1"/>
    </source>
</evidence>
<evidence type="ECO:0000256" key="2">
    <source>
        <dbReference type="ARBA" id="ARBA00022679"/>
    </source>
</evidence>
<comment type="similarity">
    <text evidence="7 8">Belongs to the pseudomonas-type ThrB family.</text>
</comment>
<dbReference type="EMBL" id="JACLAU010000004">
    <property type="protein sequence ID" value="MBC2650945.1"/>
    <property type="molecule type" value="Genomic_DNA"/>
</dbReference>
<keyword evidence="3 8" id="KW-0791">Threonine biosynthesis</keyword>
<dbReference type="GO" id="GO:0005524">
    <property type="term" value="F:ATP binding"/>
    <property type="evidence" value="ECO:0007669"/>
    <property type="project" value="UniProtKB-KW"/>
</dbReference>
<keyword evidence="6 8" id="KW-0067">ATP-binding</keyword>
<dbReference type="Pfam" id="PF01636">
    <property type="entry name" value="APH"/>
    <property type="match status" value="1"/>
</dbReference>
<dbReference type="Gene3D" id="3.30.200.20">
    <property type="entry name" value="Phosphorylase Kinase, domain 1"/>
    <property type="match status" value="1"/>
</dbReference>
<evidence type="ECO:0000256" key="9">
    <source>
        <dbReference type="NCBIfam" id="TIGR00938"/>
    </source>
</evidence>
<dbReference type="GO" id="GO:0009088">
    <property type="term" value="P:threonine biosynthetic process"/>
    <property type="evidence" value="ECO:0007669"/>
    <property type="project" value="UniProtKB-UniRule"/>
</dbReference>
<dbReference type="SUPFAM" id="SSF56112">
    <property type="entry name" value="Protein kinase-like (PK-like)"/>
    <property type="match status" value="1"/>
</dbReference>
<reference evidence="11 12" key="1">
    <citation type="submission" date="2020-08" db="EMBL/GenBank/DDBJ databases">
        <title>The genome sequence of Novosphingobium flavum 4Y4.</title>
        <authorList>
            <person name="Liu Y."/>
        </authorList>
    </citation>
    <scope>NUCLEOTIDE SEQUENCE [LARGE SCALE GENOMIC DNA]</scope>
    <source>
        <strain evidence="11 12">4Y4</strain>
    </source>
</reference>
<evidence type="ECO:0000256" key="1">
    <source>
        <dbReference type="ARBA" id="ARBA00022605"/>
    </source>
</evidence>
<comment type="catalytic activity">
    <reaction evidence="8">
        <text>L-homoserine + ATP = O-phospho-L-homoserine + ADP + H(+)</text>
        <dbReference type="Rhea" id="RHEA:13985"/>
        <dbReference type="ChEBI" id="CHEBI:15378"/>
        <dbReference type="ChEBI" id="CHEBI:30616"/>
        <dbReference type="ChEBI" id="CHEBI:57476"/>
        <dbReference type="ChEBI" id="CHEBI:57590"/>
        <dbReference type="ChEBI" id="CHEBI:456216"/>
        <dbReference type="EC" id="2.7.1.39"/>
    </reaction>
</comment>
<dbReference type="InterPro" id="IPR011009">
    <property type="entry name" value="Kinase-like_dom_sf"/>
</dbReference>
<dbReference type="CDD" id="cd05153">
    <property type="entry name" value="HomoserineK_II"/>
    <property type="match status" value="1"/>
</dbReference>
<keyword evidence="1 8" id="KW-0028">Amino-acid biosynthesis</keyword>
<accession>A0A7X1KBA4</accession>
<dbReference type="EC" id="2.7.1.39" evidence="8 9"/>
<evidence type="ECO:0000256" key="7">
    <source>
        <dbReference type="ARBA" id="ARBA00038240"/>
    </source>
</evidence>
<dbReference type="InterPro" id="IPR005280">
    <property type="entry name" value="Homoserine_kinase_II"/>
</dbReference>
<keyword evidence="4 8" id="KW-0547">Nucleotide-binding</keyword>
<dbReference type="NCBIfam" id="TIGR00938">
    <property type="entry name" value="thrB_alt"/>
    <property type="match status" value="1"/>
</dbReference>
<dbReference type="RefSeq" id="WP_185682374.1">
    <property type="nucleotide sequence ID" value="NZ_JACLAU010000004.1"/>
</dbReference>
<protein>
    <recommendedName>
        <fullName evidence="8 9">Homoserine kinase</fullName>
        <shortName evidence="8">HK</shortName>
        <shortName evidence="8">HSK</shortName>
        <ecNumber evidence="8 9">2.7.1.39</ecNumber>
    </recommendedName>
</protein>
<evidence type="ECO:0000256" key="3">
    <source>
        <dbReference type="ARBA" id="ARBA00022697"/>
    </source>
</evidence>
<organism evidence="11 12">
    <name type="scientific">Novosphingobium aerophilum</name>
    <dbReference type="NCBI Taxonomy" id="2839843"/>
    <lineage>
        <taxon>Bacteria</taxon>
        <taxon>Pseudomonadati</taxon>
        <taxon>Pseudomonadota</taxon>
        <taxon>Alphaproteobacteria</taxon>
        <taxon>Sphingomonadales</taxon>
        <taxon>Sphingomonadaceae</taxon>
        <taxon>Novosphingobium</taxon>
    </lineage>
</organism>